<dbReference type="GO" id="GO:0005737">
    <property type="term" value="C:cytoplasm"/>
    <property type="evidence" value="ECO:0007669"/>
    <property type="project" value="TreeGrafter"/>
</dbReference>
<name>A0A1H5HLQ7_9ACTN</name>
<dbReference type="InterPro" id="IPR027417">
    <property type="entry name" value="P-loop_NTPase"/>
</dbReference>
<gene>
    <name evidence="2" type="ORF">SAMN04488561_0875</name>
</gene>
<dbReference type="InterPro" id="IPR003495">
    <property type="entry name" value="CobW/HypB/UreG_nucleotide-bd"/>
</dbReference>
<dbReference type="RefSeq" id="WP_069110341.1">
    <property type="nucleotide sequence ID" value="NZ_FNUC01000003.1"/>
</dbReference>
<proteinExistence type="predicted"/>
<dbReference type="PANTHER" id="PTHR13748">
    <property type="entry name" value="COBW-RELATED"/>
    <property type="match status" value="1"/>
</dbReference>
<evidence type="ECO:0000259" key="1">
    <source>
        <dbReference type="Pfam" id="PF02492"/>
    </source>
</evidence>
<dbReference type="InterPro" id="IPR051316">
    <property type="entry name" value="Zinc-reg_GTPase_activator"/>
</dbReference>
<sequence length="366" mass="38301">MTPHTPVVGLVGGFLGAGKTTLLAAMAARLRSNGASVVIVTNDQGTELLDTDTAQKAGVPVGEVTDGCFCCRFDDLAAVIDVLVEEHRPDVILAEAVGSCTDLAATVVRPLRAAYGAKLRLAPLMVAVDPHRLVELAAPDLDRQALELGWLLHTQLEEADRIVATKADLAATDEQAAALAEIAADYAGTPLTRVSSLTGDGLDQLLDDWIAPTAPVASRALTIDYERYGAAEAMLGWVDRRLRLDGTVDPDAWLGDLLVALDRALTRQGGLVGHVKLSAGSGERRAKGSVIGPGRYSVDERHDGAADGADVLINARVEMSPAGLAALVDECVRLVSTRHGVGVVVRSASDKAPGFPRPTHRIPASA</sequence>
<reference evidence="3" key="1">
    <citation type="submission" date="2016-10" db="EMBL/GenBank/DDBJ databases">
        <authorList>
            <person name="Varghese N."/>
            <person name="Submissions S."/>
        </authorList>
    </citation>
    <scope>NUCLEOTIDE SEQUENCE [LARGE SCALE GENOMIC DNA]</scope>
    <source>
        <strain evidence="3">DSM 45237</strain>
    </source>
</reference>
<dbReference type="PANTHER" id="PTHR13748:SF62">
    <property type="entry name" value="COBW DOMAIN-CONTAINING PROTEIN"/>
    <property type="match status" value="1"/>
</dbReference>
<dbReference type="SUPFAM" id="SSF52540">
    <property type="entry name" value="P-loop containing nucleoside triphosphate hydrolases"/>
    <property type="match status" value="1"/>
</dbReference>
<evidence type="ECO:0000313" key="3">
    <source>
        <dbReference type="Proteomes" id="UP000181980"/>
    </source>
</evidence>
<dbReference type="AlphaFoldDB" id="A0A1H5HLQ7"/>
<feature type="domain" description="CobW/HypB/UreG nucleotide-binding" evidence="1">
    <location>
        <begin position="10"/>
        <end position="185"/>
    </location>
</feature>
<dbReference type="STRING" id="561176.SAMN04488561_0875"/>
<evidence type="ECO:0000313" key="2">
    <source>
        <dbReference type="EMBL" id="SEE28198.1"/>
    </source>
</evidence>
<accession>A0A1H5HLQ7</accession>
<protein>
    <submittedName>
        <fullName evidence="2">CobW/HypB/UreG, nucleotide-binding domain</fullName>
    </submittedName>
</protein>
<keyword evidence="3" id="KW-1185">Reference proteome</keyword>
<organism evidence="2 3">
    <name type="scientific">Jiangella alba</name>
    <dbReference type="NCBI Taxonomy" id="561176"/>
    <lineage>
        <taxon>Bacteria</taxon>
        <taxon>Bacillati</taxon>
        <taxon>Actinomycetota</taxon>
        <taxon>Actinomycetes</taxon>
        <taxon>Jiangellales</taxon>
        <taxon>Jiangellaceae</taxon>
        <taxon>Jiangella</taxon>
    </lineage>
</organism>
<dbReference type="Gene3D" id="3.40.50.300">
    <property type="entry name" value="P-loop containing nucleotide triphosphate hydrolases"/>
    <property type="match status" value="1"/>
</dbReference>
<dbReference type="Proteomes" id="UP000181980">
    <property type="component" value="Unassembled WGS sequence"/>
</dbReference>
<dbReference type="OrthoDB" id="9808822at2"/>
<dbReference type="EMBL" id="FNUC01000003">
    <property type="protein sequence ID" value="SEE28198.1"/>
    <property type="molecule type" value="Genomic_DNA"/>
</dbReference>
<dbReference type="Pfam" id="PF02492">
    <property type="entry name" value="cobW"/>
    <property type="match status" value="1"/>
</dbReference>